<protein>
    <recommendedName>
        <fullName evidence="4">Protein-L-isoaspartate O-methyltransferase</fullName>
        <ecNumber evidence="3">2.1.1.77</ecNumber>
    </recommendedName>
    <alternativeName>
        <fullName evidence="11">L-isoaspartyl protein carboxyl methyltransferase</fullName>
    </alternativeName>
    <alternativeName>
        <fullName evidence="9">Protein L-isoaspartyl methyltransferase</fullName>
    </alternativeName>
    <alternativeName>
        <fullName evidence="10">Protein-beta-aspartate methyltransferase</fullName>
    </alternativeName>
</protein>
<evidence type="ECO:0000256" key="3">
    <source>
        <dbReference type="ARBA" id="ARBA00011890"/>
    </source>
</evidence>
<evidence type="ECO:0000256" key="7">
    <source>
        <dbReference type="ARBA" id="ARBA00022679"/>
    </source>
</evidence>
<evidence type="ECO:0000256" key="11">
    <source>
        <dbReference type="ARBA" id="ARBA00031350"/>
    </source>
</evidence>
<dbReference type="Gene3D" id="3.40.50.150">
    <property type="entry name" value="Vaccinia Virus protein VP39"/>
    <property type="match status" value="1"/>
</dbReference>
<proteinExistence type="inferred from homology"/>
<evidence type="ECO:0000256" key="2">
    <source>
        <dbReference type="ARBA" id="ARBA00005369"/>
    </source>
</evidence>
<keyword evidence="8" id="KW-0949">S-adenosyl-L-methionine</keyword>
<dbReference type="InterPro" id="IPR029063">
    <property type="entry name" value="SAM-dependent_MTases_sf"/>
</dbReference>
<evidence type="ECO:0000256" key="10">
    <source>
        <dbReference type="ARBA" id="ARBA00031323"/>
    </source>
</evidence>
<gene>
    <name evidence="12" type="primary">fxlM</name>
    <name evidence="12" type="ORF">ABIH81_19350</name>
</gene>
<dbReference type="EMBL" id="CP157974">
    <property type="protein sequence ID" value="XBT85027.1"/>
    <property type="molecule type" value="Genomic_DNA"/>
</dbReference>
<dbReference type="GO" id="GO:0032259">
    <property type="term" value="P:methylation"/>
    <property type="evidence" value="ECO:0007669"/>
    <property type="project" value="UniProtKB-KW"/>
</dbReference>
<keyword evidence="7" id="KW-0808">Transferase</keyword>
<dbReference type="Pfam" id="PF01135">
    <property type="entry name" value="PCMT"/>
    <property type="match status" value="1"/>
</dbReference>
<dbReference type="GO" id="GO:0004719">
    <property type="term" value="F:protein-L-isoaspartate (D-aspartate) O-methyltransferase activity"/>
    <property type="evidence" value="ECO:0007669"/>
    <property type="project" value="UniProtKB-EC"/>
</dbReference>
<evidence type="ECO:0000256" key="5">
    <source>
        <dbReference type="ARBA" id="ARBA00022490"/>
    </source>
</evidence>
<reference evidence="12" key="1">
    <citation type="submission" date="2024-06" db="EMBL/GenBank/DDBJ databases">
        <title>Micromonospora sp. strain HUAS YX12 genome sequences.</title>
        <authorList>
            <person name="Mo P."/>
        </authorList>
    </citation>
    <scope>NUCLEOTIDE SEQUENCE</scope>
    <source>
        <strain evidence="12">HUAS YX12</strain>
    </source>
</reference>
<organism evidence="12">
    <name type="scientific">Micromonospora sp. HUAS YX12</name>
    <dbReference type="NCBI Taxonomy" id="3156396"/>
    <lineage>
        <taxon>Bacteria</taxon>
        <taxon>Bacillati</taxon>
        <taxon>Actinomycetota</taxon>
        <taxon>Actinomycetes</taxon>
        <taxon>Micromonosporales</taxon>
        <taxon>Micromonosporaceae</taxon>
        <taxon>Micromonospora</taxon>
    </lineage>
</organism>
<evidence type="ECO:0000256" key="6">
    <source>
        <dbReference type="ARBA" id="ARBA00022603"/>
    </source>
</evidence>
<sequence>MNSRAERPNRREPTMADPLDTVTEAARSRLVDTLLADGAITSPAVEAAFRRVPRHLFTPSGVSVVAAYADDVVVTRRGPDGYATSSISAPWLQAAMLHAAHLQPGARVLEVGSGGYNAALIAEVVGPHGMVTSIDIDPAVIAHARTALDTAGYPHVAAVHADADEGWAAAAPYDAIIVTVETSDIPPAWTDQLAPDGVLVTPLRMRGHTRCLTLVRDGVHLVATNALVCGFVPMQGAGAAPVRQHQLRGDDVTVFVDDPVTEALDLRALPAALDGPRHDAWSPVTTPPGIPFDTLHLWLASQPHPHGLLAVDRQRAADLAPQNWGACPALLTADSIAYLATRQLDDTTWQFGAHGYGPRATTLTSRMLDLIAAWDRRHRHPPGPHIAVYPTDTAPSPTNHLRLLIPRPHTTIAITWTSNGQPA</sequence>
<dbReference type="NCBIfam" id="TIGR04364">
    <property type="entry name" value="methyltran_FxLD"/>
    <property type="match status" value="1"/>
</dbReference>
<keyword evidence="6 12" id="KW-0489">Methyltransferase</keyword>
<keyword evidence="5" id="KW-0963">Cytoplasm</keyword>
<evidence type="ECO:0000256" key="1">
    <source>
        <dbReference type="ARBA" id="ARBA00004496"/>
    </source>
</evidence>
<dbReference type="AlphaFoldDB" id="A0AAU7R9F4"/>
<evidence type="ECO:0000256" key="9">
    <source>
        <dbReference type="ARBA" id="ARBA00030757"/>
    </source>
</evidence>
<dbReference type="InterPro" id="IPR027573">
    <property type="entry name" value="Methyltran_FxLD"/>
</dbReference>
<dbReference type="GO" id="GO:0005737">
    <property type="term" value="C:cytoplasm"/>
    <property type="evidence" value="ECO:0007669"/>
    <property type="project" value="UniProtKB-SubCell"/>
</dbReference>
<dbReference type="EC" id="2.1.1.77" evidence="3"/>
<name>A0AAU7R9F4_9ACTN</name>
<dbReference type="PANTHER" id="PTHR11579:SF0">
    <property type="entry name" value="PROTEIN-L-ISOASPARTATE(D-ASPARTATE) O-METHYLTRANSFERASE"/>
    <property type="match status" value="1"/>
</dbReference>
<dbReference type="SUPFAM" id="SSF53335">
    <property type="entry name" value="S-adenosyl-L-methionine-dependent methyltransferases"/>
    <property type="match status" value="1"/>
</dbReference>
<dbReference type="PANTHER" id="PTHR11579">
    <property type="entry name" value="PROTEIN-L-ISOASPARTATE O-METHYLTRANSFERASE"/>
    <property type="match status" value="1"/>
</dbReference>
<dbReference type="InterPro" id="IPR000682">
    <property type="entry name" value="PCMT"/>
</dbReference>
<evidence type="ECO:0000256" key="8">
    <source>
        <dbReference type="ARBA" id="ARBA00022691"/>
    </source>
</evidence>
<accession>A0AAU7R9F4</accession>
<evidence type="ECO:0000256" key="4">
    <source>
        <dbReference type="ARBA" id="ARBA00013346"/>
    </source>
</evidence>
<comment type="similarity">
    <text evidence="2">Belongs to the methyltransferase superfamily. L-isoaspartyl/D-aspartyl protein methyltransferase family.</text>
</comment>
<evidence type="ECO:0000313" key="12">
    <source>
        <dbReference type="EMBL" id="XBT85027.1"/>
    </source>
</evidence>
<dbReference type="CDD" id="cd02440">
    <property type="entry name" value="AdoMet_MTases"/>
    <property type="match status" value="1"/>
</dbReference>
<comment type="subcellular location">
    <subcellularLocation>
        <location evidence="1">Cytoplasm</location>
    </subcellularLocation>
</comment>
<dbReference type="RefSeq" id="WP_349881156.1">
    <property type="nucleotide sequence ID" value="NZ_CP157974.1"/>
</dbReference>